<dbReference type="Gene3D" id="2.60.120.380">
    <property type="match status" value="1"/>
</dbReference>
<evidence type="ECO:0000313" key="10">
    <source>
        <dbReference type="Proteomes" id="UP001472866"/>
    </source>
</evidence>
<evidence type="ECO:0000259" key="7">
    <source>
        <dbReference type="Pfam" id="PF00082"/>
    </source>
</evidence>
<feature type="chain" id="PRO_5043612712" evidence="6">
    <location>
        <begin position="26"/>
        <end position="1041"/>
    </location>
</feature>
<keyword evidence="1 5" id="KW-0645">Protease</keyword>
<dbReference type="InterPro" id="IPR000209">
    <property type="entry name" value="Peptidase_S8/S53_dom"/>
</dbReference>
<dbReference type="AlphaFoldDB" id="A0AAX4PKM4"/>
<evidence type="ECO:0000256" key="3">
    <source>
        <dbReference type="ARBA" id="ARBA00022825"/>
    </source>
</evidence>
<reference evidence="9 10" key="1">
    <citation type="submission" date="2024-03" db="EMBL/GenBank/DDBJ databases">
        <title>Complete genome sequence of the green alga Chloropicon roscoffensis RCC1871.</title>
        <authorList>
            <person name="Lemieux C."/>
            <person name="Pombert J.-F."/>
            <person name="Otis C."/>
            <person name="Turmel M."/>
        </authorList>
    </citation>
    <scope>NUCLEOTIDE SEQUENCE [LARGE SCALE GENOMIC DNA]</scope>
    <source>
        <strain evidence="9 10">RCC1871</strain>
    </source>
</reference>
<dbReference type="Proteomes" id="UP001472866">
    <property type="component" value="Chromosome 15"/>
</dbReference>
<evidence type="ECO:0000256" key="4">
    <source>
        <dbReference type="PIRSR" id="PIRSR615500-1"/>
    </source>
</evidence>
<dbReference type="Pfam" id="PF02225">
    <property type="entry name" value="PA"/>
    <property type="match status" value="1"/>
</dbReference>
<feature type="domain" description="Peptidase S8/S53" evidence="7">
    <location>
        <begin position="406"/>
        <end position="863"/>
    </location>
</feature>
<dbReference type="InterPro" id="IPR036852">
    <property type="entry name" value="Peptidase_S8/S53_dom_sf"/>
</dbReference>
<keyword evidence="6" id="KW-0732">Signal</keyword>
<dbReference type="Gene3D" id="3.50.30.30">
    <property type="match status" value="1"/>
</dbReference>
<proteinExistence type="inferred from homology"/>
<dbReference type="PANTHER" id="PTHR43399:SF5">
    <property type="entry name" value="PEPTIDASE S8 FAMILY WITH PROTEASE-ASSOCIATED DOMAIN"/>
    <property type="match status" value="1"/>
</dbReference>
<comment type="similarity">
    <text evidence="5">Belongs to the peptidase S8 family.</text>
</comment>
<dbReference type="PANTHER" id="PTHR43399">
    <property type="entry name" value="SUBTILISIN-RELATED"/>
    <property type="match status" value="1"/>
</dbReference>
<feature type="active site" description="Charge relay system" evidence="4 5">
    <location>
        <position position="454"/>
    </location>
</feature>
<dbReference type="GO" id="GO:0006508">
    <property type="term" value="P:proteolysis"/>
    <property type="evidence" value="ECO:0007669"/>
    <property type="project" value="UniProtKB-KW"/>
</dbReference>
<dbReference type="PROSITE" id="PS00138">
    <property type="entry name" value="SUBTILASE_SER"/>
    <property type="match status" value="1"/>
</dbReference>
<protein>
    <submittedName>
        <fullName evidence="9">Subtilisin serine protease</fullName>
    </submittedName>
</protein>
<dbReference type="Gene3D" id="3.40.50.200">
    <property type="entry name" value="Peptidase S8/S53 domain"/>
    <property type="match status" value="2"/>
</dbReference>
<evidence type="ECO:0000313" key="9">
    <source>
        <dbReference type="EMBL" id="WZN66474.1"/>
    </source>
</evidence>
<evidence type="ECO:0000259" key="8">
    <source>
        <dbReference type="Pfam" id="PF02225"/>
    </source>
</evidence>
<dbReference type="PRINTS" id="PR00723">
    <property type="entry name" value="SUBTILISIN"/>
</dbReference>
<dbReference type="InterPro" id="IPR015500">
    <property type="entry name" value="Peptidase_S8_subtilisin-rel"/>
</dbReference>
<feature type="signal peptide" evidence="6">
    <location>
        <begin position="1"/>
        <end position="25"/>
    </location>
</feature>
<gene>
    <name evidence="9" type="ORF">HKI87_15g80410</name>
</gene>
<dbReference type="Pfam" id="PF00082">
    <property type="entry name" value="Peptidase_S8"/>
    <property type="match status" value="1"/>
</dbReference>
<dbReference type="EMBL" id="CP151515">
    <property type="protein sequence ID" value="WZN66474.1"/>
    <property type="molecule type" value="Genomic_DNA"/>
</dbReference>
<dbReference type="CDD" id="cd04842">
    <property type="entry name" value="Peptidases_S8_Kp43_protease"/>
    <property type="match status" value="1"/>
</dbReference>
<dbReference type="SUPFAM" id="SSF52025">
    <property type="entry name" value="PA domain"/>
    <property type="match status" value="1"/>
</dbReference>
<keyword evidence="2 5" id="KW-0378">Hydrolase</keyword>
<dbReference type="InterPro" id="IPR051048">
    <property type="entry name" value="Peptidase_S8/S53_subtilisin"/>
</dbReference>
<dbReference type="PROSITE" id="PS00137">
    <property type="entry name" value="SUBTILASE_HIS"/>
    <property type="match status" value="1"/>
</dbReference>
<keyword evidence="3 5" id="KW-0720">Serine protease</keyword>
<feature type="active site" description="Charge relay system" evidence="4 5">
    <location>
        <position position="800"/>
    </location>
</feature>
<accession>A0AAX4PKM4</accession>
<evidence type="ECO:0000256" key="1">
    <source>
        <dbReference type="ARBA" id="ARBA00022670"/>
    </source>
</evidence>
<dbReference type="InterPro" id="IPR003137">
    <property type="entry name" value="PA_domain"/>
</dbReference>
<dbReference type="PROSITE" id="PS51892">
    <property type="entry name" value="SUBTILASE"/>
    <property type="match status" value="1"/>
</dbReference>
<dbReference type="CDD" id="cd00538">
    <property type="entry name" value="PA"/>
    <property type="match status" value="1"/>
</dbReference>
<evidence type="ECO:0000256" key="2">
    <source>
        <dbReference type="ARBA" id="ARBA00022801"/>
    </source>
</evidence>
<dbReference type="SUPFAM" id="SSF52743">
    <property type="entry name" value="Subtilisin-like"/>
    <property type="match status" value="1"/>
</dbReference>
<dbReference type="SUPFAM" id="SSF49785">
    <property type="entry name" value="Galactose-binding domain-like"/>
    <property type="match status" value="1"/>
</dbReference>
<organism evidence="9 10">
    <name type="scientific">Chloropicon roscoffensis</name>
    <dbReference type="NCBI Taxonomy" id="1461544"/>
    <lineage>
        <taxon>Eukaryota</taxon>
        <taxon>Viridiplantae</taxon>
        <taxon>Chlorophyta</taxon>
        <taxon>Chloropicophyceae</taxon>
        <taxon>Chloropicales</taxon>
        <taxon>Chloropicaceae</taxon>
        <taxon>Chloropicon</taxon>
    </lineage>
</organism>
<dbReference type="InterPro" id="IPR022398">
    <property type="entry name" value="Peptidase_S8_His-AS"/>
</dbReference>
<keyword evidence="10" id="KW-1185">Reference proteome</keyword>
<name>A0AAX4PKM4_9CHLO</name>
<feature type="active site" description="Charge relay system" evidence="4 5">
    <location>
        <position position="415"/>
    </location>
</feature>
<evidence type="ECO:0000256" key="5">
    <source>
        <dbReference type="PROSITE-ProRule" id="PRU01240"/>
    </source>
</evidence>
<feature type="domain" description="PA" evidence="8">
    <location>
        <begin position="640"/>
        <end position="724"/>
    </location>
</feature>
<sequence length="1041" mass="109550">MAAAFKASLALCLLVGLLLTPRASSHAFPEDENHDDHVAHLRSGTLTSSGSVLPPRNGKDLRWVEVTHGLRTWSAERGAHGGSLRRGRAVLLDNNDTADLVPGCAPDLGDLRAAWWRGGQASQVVVALSGEDTFSYLERALAGRGAIADVLSLNSYLVVAESAFLPELGGTLAERNAVIAPLVPAGKISPEMGALLEVLEATDVGGRDTSTGEEGGAAAASSELIDVSPTVTVQVTAKGADDDDQVAAAANATSFPLPTKAIDIRLKGPANETVDFFSAAVDASGRVLLSVSTPAVVGLEPQAVRDRLAGAAERCGFEILVSSDQKGGGRGKHLSFRLAVPREGVRAAVLSASRLDFVNWIEPELEHRVFNHIASEVLQIGSKGEDLDAGFYDPRRRPFWARGWTGDGEVVGVGDTGLDTRSCFFYDPDHDVGADHAKVIGYRGFADYEDTSGHGTHVCGSIAGKAYNNDTSGSEFNGMAPDAKVAFTDLGLSYGDQRGLIAPETMDEYYEYGYGLGARIHSDSWGGLSTAYTRSAREVDEWHFYRPEFLAVIAAGNDGEFIGVGTVQSTVSTPATCKNALAVGATLSSGRAAVSGRGDGKIVTFRATPQEAELQAVSSLFSPSFKEGDEMSLVALPSSVAQVCEDLAGTQREADVKGKVVLVERGGCYFFDKIRRLGEAGAKGALVYNNEESGAGFFKMASSEPGQWLDIPAASVPMSTGRRLLRQIESFENASVQIVFGADLPASYPAYESVADYSSYGPTRDGRIKPDVVAPGDEIKSATAVDSDGQCKTDRISGTSMATPLVAGTAAIVRQYIRAQSDGRAPTGALLKAILINGARALKGGDGTGLPLEPAPSFRQGWGRVQLDASIPLDEEEGDGARELQFVDWRDLRGQGDSETFCVSGAKGEVRATLAWMDAPGSLSGGGGLVNDLDLRVEGHEGQVDWGAAPRPDRTNNVERATFWVGEAGARITVTAHTLQWPMGNGRGQLYALAAVGPRGMKLGACEEPKPQADPEGSLLAFSQGVEGEAQLEAQGGGEQD</sequence>
<dbReference type="InterPro" id="IPR034058">
    <property type="entry name" value="TagA/B/C/D_pept_dom"/>
</dbReference>
<dbReference type="GO" id="GO:0004252">
    <property type="term" value="F:serine-type endopeptidase activity"/>
    <property type="evidence" value="ECO:0007669"/>
    <property type="project" value="UniProtKB-UniRule"/>
</dbReference>
<dbReference type="InterPro" id="IPR023828">
    <property type="entry name" value="Peptidase_S8_Ser-AS"/>
</dbReference>
<dbReference type="InterPro" id="IPR046450">
    <property type="entry name" value="PA_dom_sf"/>
</dbReference>
<evidence type="ECO:0000256" key="6">
    <source>
        <dbReference type="SAM" id="SignalP"/>
    </source>
</evidence>
<dbReference type="InterPro" id="IPR008979">
    <property type="entry name" value="Galactose-bd-like_sf"/>
</dbReference>